<reference evidence="1 2" key="1">
    <citation type="submission" date="2019-03" db="EMBL/GenBank/DDBJ databases">
        <title>Draft genome sequence of Xylaria hypoxylon DSM 108379, a ubiquitous saprotrophic-parasitic fungi on hardwood.</title>
        <authorList>
            <person name="Buettner E."/>
            <person name="Leonhardt S."/>
            <person name="Gebauer A.M."/>
            <person name="Liers C."/>
            <person name="Hofrichter M."/>
            <person name="Kellner H."/>
        </authorList>
    </citation>
    <scope>NUCLEOTIDE SEQUENCE [LARGE SCALE GENOMIC DNA]</scope>
    <source>
        <strain evidence="1 2">DSM 108379</strain>
    </source>
</reference>
<dbReference type="STRING" id="37992.A0A4Z0YSS1"/>
<dbReference type="OrthoDB" id="10254945at2759"/>
<accession>A0A4Z0YSS1</accession>
<proteinExistence type="predicted"/>
<dbReference type="Proteomes" id="UP000297716">
    <property type="component" value="Unassembled WGS sequence"/>
</dbReference>
<dbReference type="EMBL" id="SKBN01000215">
    <property type="protein sequence ID" value="TGJ80546.1"/>
    <property type="molecule type" value="Genomic_DNA"/>
</dbReference>
<evidence type="ECO:0000313" key="2">
    <source>
        <dbReference type="Proteomes" id="UP000297716"/>
    </source>
</evidence>
<protein>
    <submittedName>
        <fullName evidence="1">Uncharacterized protein</fullName>
    </submittedName>
</protein>
<name>A0A4Z0YSS1_9PEZI</name>
<keyword evidence="2" id="KW-1185">Reference proteome</keyword>
<sequence>MAAKQRPLSPWALRHGTKFRLQDEVYDRAPVEHSGIAPEQNQGIFSSGDEMDRFFCTDQKNAEKFSGVPPWMLGTMRRALRFSRRGIVPGGHARSLSEGSILNVHSAIYYTECIEVNEDSWFSFFKKDRWWDTVWFDLDPLIYGPWTVDKPKIWAHLRIAIELANRILNALIKDRHTFLHTILFGQLALWSDPALQPAPCPEPHPGAKVLLSHAFIKQLWIKKNGDEPWAMDIMLNSSDDEWRERIEYLCTEQQWGFGPGEDMDSENFLGLHMSQYILLNIEKLRKLKDTHPLFTALGALDFQNDEFAYHEPESTDVINIVTNPYKLTWPMPNQNLSHGLTADGHPAFREGELEVVTLIPALWVSKILSEEFWQNKSIPRKSDNFFHSIDYFRSVFPYRADNSATRPAPVIEQREHLADQQAQGLLSEELVDLIIDWELRESMERVSVGNVSSKEMVLSVREAFKTEFVEQGHVSLCYECIFYDSYVMPIRLVAEKREELDISIWTSLTPSSRNPRPERSYTRRLIEKDYYPTFVPASQLFDPFDRNGQDIPVGTFNHIDYLDQVLKLVNHFTRGGMPVSKAWIDEIVRVEAKIRERRIDLGKQGIPAAESLAKWADDAWDFKIPEYDPTEHKYNVINKEFEIVSMRSITGEKLMN</sequence>
<dbReference type="AlphaFoldDB" id="A0A4Z0YSS1"/>
<organism evidence="1 2">
    <name type="scientific">Xylaria hypoxylon</name>
    <dbReference type="NCBI Taxonomy" id="37992"/>
    <lineage>
        <taxon>Eukaryota</taxon>
        <taxon>Fungi</taxon>
        <taxon>Dikarya</taxon>
        <taxon>Ascomycota</taxon>
        <taxon>Pezizomycotina</taxon>
        <taxon>Sordariomycetes</taxon>
        <taxon>Xylariomycetidae</taxon>
        <taxon>Xylariales</taxon>
        <taxon>Xylariaceae</taxon>
        <taxon>Xylaria</taxon>
    </lineage>
</organism>
<evidence type="ECO:0000313" key="1">
    <source>
        <dbReference type="EMBL" id="TGJ80546.1"/>
    </source>
</evidence>
<comment type="caution">
    <text evidence="1">The sequence shown here is derived from an EMBL/GenBank/DDBJ whole genome shotgun (WGS) entry which is preliminary data.</text>
</comment>
<gene>
    <name evidence="1" type="ORF">E0Z10_g8224</name>
</gene>